<organism evidence="1 2">
    <name type="scientific">Aegilops tauschii subsp. strangulata</name>
    <name type="common">Goatgrass</name>
    <dbReference type="NCBI Taxonomy" id="200361"/>
    <lineage>
        <taxon>Eukaryota</taxon>
        <taxon>Viridiplantae</taxon>
        <taxon>Streptophyta</taxon>
        <taxon>Embryophyta</taxon>
        <taxon>Tracheophyta</taxon>
        <taxon>Spermatophyta</taxon>
        <taxon>Magnoliopsida</taxon>
        <taxon>Liliopsida</taxon>
        <taxon>Poales</taxon>
        <taxon>Poaceae</taxon>
        <taxon>BOP clade</taxon>
        <taxon>Pooideae</taxon>
        <taxon>Triticodae</taxon>
        <taxon>Triticeae</taxon>
        <taxon>Triticinae</taxon>
        <taxon>Aegilops</taxon>
    </lineage>
</organism>
<dbReference type="Proteomes" id="UP000015105">
    <property type="component" value="Chromosome 6D"/>
</dbReference>
<accession>A0A453MUQ7</accession>
<proteinExistence type="predicted"/>
<evidence type="ECO:0000313" key="1">
    <source>
        <dbReference type="EnsemblPlants" id="AET6Gv20082900.21"/>
    </source>
</evidence>
<dbReference type="Gramene" id="AET6Gv20082900.21">
    <property type="protein sequence ID" value="AET6Gv20082900.21"/>
    <property type="gene ID" value="AET6Gv20082900"/>
</dbReference>
<protein>
    <submittedName>
        <fullName evidence="1">Uncharacterized protein</fullName>
    </submittedName>
</protein>
<name>A0A453MUQ7_AEGTS</name>
<dbReference type="EnsemblPlants" id="AET6Gv20082900.21">
    <property type="protein sequence ID" value="AET6Gv20082900.21"/>
    <property type="gene ID" value="AET6Gv20082900"/>
</dbReference>
<reference evidence="2" key="1">
    <citation type="journal article" date="2014" name="Science">
        <title>Ancient hybridizations among the ancestral genomes of bread wheat.</title>
        <authorList>
            <consortium name="International Wheat Genome Sequencing Consortium,"/>
            <person name="Marcussen T."/>
            <person name="Sandve S.R."/>
            <person name="Heier L."/>
            <person name="Spannagl M."/>
            <person name="Pfeifer M."/>
            <person name="Jakobsen K.S."/>
            <person name="Wulff B.B."/>
            <person name="Steuernagel B."/>
            <person name="Mayer K.F."/>
            <person name="Olsen O.A."/>
        </authorList>
    </citation>
    <scope>NUCLEOTIDE SEQUENCE [LARGE SCALE GENOMIC DNA]</scope>
    <source>
        <strain evidence="2">cv. AL8/78</strain>
    </source>
</reference>
<sequence>MAYHVSETGRARNHHQQVVIYKHPSERDVQTKLYDALLSTYVETNNICCFSSQALRLDFCKLCHHFCDISIWK</sequence>
<reference evidence="1" key="4">
    <citation type="submission" date="2019-03" db="UniProtKB">
        <authorList>
            <consortium name="EnsemblPlants"/>
        </authorList>
    </citation>
    <scope>IDENTIFICATION</scope>
</reference>
<keyword evidence="2" id="KW-1185">Reference proteome</keyword>
<reference evidence="2" key="2">
    <citation type="journal article" date="2017" name="Nat. Plants">
        <title>The Aegilops tauschii genome reveals multiple impacts of transposons.</title>
        <authorList>
            <person name="Zhao G."/>
            <person name="Zou C."/>
            <person name="Li K."/>
            <person name="Wang K."/>
            <person name="Li T."/>
            <person name="Gao L."/>
            <person name="Zhang X."/>
            <person name="Wang H."/>
            <person name="Yang Z."/>
            <person name="Liu X."/>
            <person name="Jiang W."/>
            <person name="Mao L."/>
            <person name="Kong X."/>
            <person name="Jiao Y."/>
            <person name="Jia J."/>
        </authorList>
    </citation>
    <scope>NUCLEOTIDE SEQUENCE [LARGE SCALE GENOMIC DNA]</scope>
    <source>
        <strain evidence="2">cv. AL8/78</strain>
    </source>
</reference>
<reference evidence="1" key="3">
    <citation type="journal article" date="2017" name="Nature">
        <title>Genome sequence of the progenitor of the wheat D genome Aegilops tauschii.</title>
        <authorList>
            <person name="Luo M.C."/>
            <person name="Gu Y.Q."/>
            <person name="Puiu D."/>
            <person name="Wang H."/>
            <person name="Twardziok S.O."/>
            <person name="Deal K.R."/>
            <person name="Huo N."/>
            <person name="Zhu T."/>
            <person name="Wang L."/>
            <person name="Wang Y."/>
            <person name="McGuire P.E."/>
            <person name="Liu S."/>
            <person name="Long H."/>
            <person name="Ramasamy R.K."/>
            <person name="Rodriguez J.C."/>
            <person name="Van S.L."/>
            <person name="Yuan L."/>
            <person name="Wang Z."/>
            <person name="Xia Z."/>
            <person name="Xiao L."/>
            <person name="Anderson O.D."/>
            <person name="Ouyang S."/>
            <person name="Liang Y."/>
            <person name="Zimin A.V."/>
            <person name="Pertea G."/>
            <person name="Qi P."/>
            <person name="Bennetzen J.L."/>
            <person name="Dai X."/>
            <person name="Dawson M.W."/>
            <person name="Muller H.G."/>
            <person name="Kugler K."/>
            <person name="Rivarola-Duarte L."/>
            <person name="Spannagl M."/>
            <person name="Mayer K.F.X."/>
            <person name="Lu F.H."/>
            <person name="Bevan M.W."/>
            <person name="Leroy P."/>
            <person name="Li P."/>
            <person name="You F.M."/>
            <person name="Sun Q."/>
            <person name="Liu Z."/>
            <person name="Lyons E."/>
            <person name="Wicker T."/>
            <person name="Salzberg S.L."/>
            <person name="Devos K.M."/>
            <person name="Dvorak J."/>
        </authorList>
    </citation>
    <scope>NUCLEOTIDE SEQUENCE [LARGE SCALE GENOMIC DNA]</scope>
    <source>
        <strain evidence="1">cv. AL8/78</strain>
    </source>
</reference>
<evidence type="ECO:0000313" key="2">
    <source>
        <dbReference type="Proteomes" id="UP000015105"/>
    </source>
</evidence>
<reference evidence="1" key="5">
    <citation type="journal article" date="2021" name="G3 (Bethesda)">
        <title>Aegilops tauschii genome assembly Aet v5.0 features greater sequence contiguity and improved annotation.</title>
        <authorList>
            <person name="Wang L."/>
            <person name="Zhu T."/>
            <person name="Rodriguez J.C."/>
            <person name="Deal K.R."/>
            <person name="Dubcovsky J."/>
            <person name="McGuire P.E."/>
            <person name="Lux T."/>
            <person name="Spannagl M."/>
            <person name="Mayer K.F.X."/>
            <person name="Baldrich P."/>
            <person name="Meyers B.C."/>
            <person name="Huo N."/>
            <person name="Gu Y.Q."/>
            <person name="Zhou H."/>
            <person name="Devos K.M."/>
            <person name="Bennetzen J.L."/>
            <person name="Unver T."/>
            <person name="Budak H."/>
            <person name="Gulick P.J."/>
            <person name="Galiba G."/>
            <person name="Kalapos B."/>
            <person name="Nelson D.R."/>
            <person name="Li P."/>
            <person name="You F.M."/>
            <person name="Luo M.C."/>
            <person name="Dvorak J."/>
        </authorList>
    </citation>
    <scope>NUCLEOTIDE SEQUENCE [LARGE SCALE GENOMIC DNA]</scope>
    <source>
        <strain evidence="1">cv. AL8/78</strain>
    </source>
</reference>
<dbReference type="AlphaFoldDB" id="A0A453MUQ7"/>